<accession>A0A328TTX8</accession>
<evidence type="ECO:0000313" key="1">
    <source>
        <dbReference type="EMBL" id="RAP72245.1"/>
    </source>
</evidence>
<gene>
    <name evidence="1" type="ORF">ACZ87_00919</name>
</gene>
<name>A0A328TTX8_9GAMM</name>
<evidence type="ECO:0000313" key="2">
    <source>
        <dbReference type="Proteomes" id="UP000244334"/>
    </source>
</evidence>
<comment type="caution">
    <text evidence="1">The sequence shown here is derived from an EMBL/GenBank/DDBJ whole genome shotgun (WGS) entry which is preliminary data.</text>
</comment>
<dbReference type="EMBL" id="LJAM02000050">
    <property type="protein sequence ID" value="RAP72245.1"/>
    <property type="molecule type" value="Genomic_DNA"/>
</dbReference>
<organism evidence="1 2">
    <name type="scientific">Candidatus Erwinia dacicola</name>
    <dbReference type="NCBI Taxonomy" id="252393"/>
    <lineage>
        <taxon>Bacteria</taxon>
        <taxon>Pseudomonadati</taxon>
        <taxon>Pseudomonadota</taxon>
        <taxon>Gammaproteobacteria</taxon>
        <taxon>Enterobacterales</taxon>
        <taxon>Erwiniaceae</taxon>
        <taxon>Erwinia</taxon>
    </lineage>
</organism>
<dbReference type="Proteomes" id="UP000244334">
    <property type="component" value="Unassembled WGS sequence"/>
</dbReference>
<keyword evidence="2" id="KW-1185">Reference proteome</keyword>
<dbReference type="AlphaFoldDB" id="A0A328TTX8"/>
<proteinExistence type="predicted"/>
<protein>
    <submittedName>
        <fullName evidence="1">Uncharacterized protein</fullName>
    </submittedName>
</protein>
<reference evidence="1" key="1">
    <citation type="submission" date="2018-04" db="EMBL/GenBank/DDBJ databases">
        <title>Genomes of the Obligate Erwinia dacicola and Facultative Enterobacter sp. OLF Endosymbionts of the Olive Fruit fly, Bactrocera oleae.</title>
        <authorList>
            <person name="Estes A.M."/>
            <person name="Hearn D.J."/>
            <person name="Agarwal S."/>
            <person name="Pierson E.A."/>
            <person name="Dunning-Hotopp J.C."/>
        </authorList>
    </citation>
    <scope>NUCLEOTIDE SEQUENCE [LARGE SCALE GENOMIC DNA]</scope>
    <source>
        <strain evidence="1">Oroville</strain>
    </source>
</reference>
<sequence length="39" mass="4128">MAARPCSPLDTFSMMVFARLKPSAKAGLAEKTLMAGART</sequence>